<evidence type="ECO:0000313" key="11">
    <source>
        <dbReference type="Proteomes" id="UP000291269"/>
    </source>
</evidence>
<comment type="cofactor">
    <cofactor evidence="3">
        <name>Zn(2+)</name>
        <dbReference type="ChEBI" id="CHEBI:29105"/>
    </cofactor>
</comment>
<dbReference type="GO" id="GO:0006508">
    <property type="term" value="P:proteolysis"/>
    <property type="evidence" value="ECO:0007669"/>
    <property type="project" value="UniProtKB-KW"/>
</dbReference>
<evidence type="ECO:0000256" key="7">
    <source>
        <dbReference type="ARBA" id="ARBA00022723"/>
    </source>
</evidence>
<evidence type="ECO:0000256" key="2">
    <source>
        <dbReference type="ARBA" id="ARBA00001946"/>
    </source>
</evidence>
<organism evidence="10 11">
    <name type="scientific">Candidatus Borkfalkia ceftriaxoniphila</name>
    <dbReference type="NCBI Taxonomy" id="2508949"/>
    <lineage>
        <taxon>Bacteria</taxon>
        <taxon>Bacillati</taxon>
        <taxon>Bacillota</taxon>
        <taxon>Clostridia</taxon>
        <taxon>Christensenellales</taxon>
        <taxon>Christensenellaceae</taxon>
        <taxon>Candidatus Borkfalkia</taxon>
    </lineage>
</organism>
<name>A0A4Q2K4X6_9FIRM</name>
<comment type="similarity">
    <text evidence="4">Belongs to the peptidase M29 family.</text>
</comment>
<dbReference type="GO" id="GO:0046872">
    <property type="term" value="F:metal ion binding"/>
    <property type="evidence" value="ECO:0007669"/>
    <property type="project" value="UniProtKB-KW"/>
</dbReference>
<evidence type="ECO:0000256" key="8">
    <source>
        <dbReference type="ARBA" id="ARBA00022801"/>
    </source>
</evidence>
<keyword evidence="11" id="KW-1185">Reference proteome</keyword>
<gene>
    <name evidence="10" type="ORF">ESZ91_10225</name>
</gene>
<dbReference type="PRINTS" id="PR00919">
    <property type="entry name" value="THERMOPTASE"/>
</dbReference>
<reference evidence="10 11" key="1">
    <citation type="journal article" date="2019" name="Gut">
        <title>Antibiotics-induced monodominance of a novel gut bacterial order.</title>
        <authorList>
            <person name="Hildebrand F."/>
            <person name="Moitinho-Silva L."/>
            <person name="Blasche S."/>
            <person name="Jahn M.T."/>
            <person name="Gossmann T.I."/>
            <person name="Heuerta-Cepas J."/>
            <person name="Hercog R."/>
            <person name="Luetge M."/>
            <person name="Bahram M."/>
            <person name="Pryszlak A."/>
            <person name="Alves R.J."/>
            <person name="Waszak S.M."/>
            <person name="Zhu A."/>
            <person name="Ye L."/>
            <person name="Costea P.I."/>
            <person name="Aalvink S."/>
            <person name="Belzer C."/>
            <person name="Forslund S.K."/>
            <person name="Sunagawa S."/>
            <person name="Hentschel U."/>
            <person name="Merten C."/>
            <person name="Patil K.R."/>
            <person name="Benes V."/>
            <person name="Bork P."/>
        </authorList>
    </citation>
    <scope>NUCLEOTIDE SEQUENCE [LARGE SCALE GENOMIC DNA]</scope>
    <source>
        <strain evidence="10 11">HDS1380</strain>
    </source>
</reference>
<proteinExistence type="inferred from homology"/>
<dbReference type="InterPro" id="IPR000787">
    <property type="entry name" value="Peptidase_M29"/>
</dbReference>
<accession>A0A4Q2K4X6</accession>
<comment type="cofactor">
    <cofactor evidence="1">
        <name>Co(2+)</name>
        <dbReference type="ChEBI" id="CHEBI:48828"/>
    </cofactor>
</comment>
<dbReference type="GO" id="GO:0008237">
    <property type="term" value="F:metallopeptidase activity"/>
    <property type="evidence" value="ECO:0007669"/>
    <property type="project" value="UniProtKB-KW"/>
</dbReference>
<evidence type="ECO:0000313" key="10">
    <source>
        <dbReference type="EMBL" id="RXZ58028.1"/>
    </source>
</evidence>
<comment type="caution">
    <text evidence="10">The sequence shown here is derived from an EMBL/GenBank/DDBJ whole genome shotgun (WGS) entry which is preliminary data.</text>
</comment>
<dbReference type="InterPro" id="IPR035097">
    <property type="entry name" value="M29_N-terminal"/>
</dbReference>
<dbReference type="Pfam" id="PF02073">
    <property type="entry name" value="Peptidase_M29"/>
    <property type="match status" value="1"/>
</dbReference>
<dbReference type="OrthoDB" id="9803993at2"/>
<keyword evidence="8" id="KW-0378">Hydrolase</keyword>
<evidence type="ECO:0000256" key="3">
    <source>
        <dbReference type="ARBA" id="ARBA00001947"/>
    </source>
</evidence>
<evidence type="ECO:0000256" key="4">
    <source>
        <dbReference type="ARBA" id="ARBA00008236"/>
    </source>
</evidence>
<evidence type="ECO:0000256" key="6">
    <source>
        <dbReference type="ARBA" id="ARBA00022670"/>
    </source>
</evidence>
<dbReference type="GO" id="GO:0004177">
    <property type="term" value="F:aminopeptidase activity"/>
    <property type="evidence" value="ECO:0007669"/>
    <property type="project" value="UniProtKB-KW"/>
</dbReference>
<keyword evidence="5 10" id="KW-0031">Aminopeptidase</keyword>
<evidence type="ECO:0000256" key="5">
    <source>
        <dbReference type="ARBA" id="ARBA00022438"/>
    </source>
</evidence>
<sequence>MKKSLLKNYAKLIAVVGGNIRPGQDVEIFAEPDQPAFVTYLCEECYKAGARSVRVEWSSQAVDRLAARFESQKTLSQVPSWEEELLKERTEKLPVRIKILSADPDGMKGVDRDKLTKAQAVRSLITKPYQDRMTNRYQWCVAAVPSVGWAKKIFPDERSNAAVEKLWQLILETSRAAGKDPLTDWMWHNRALKERCEKLNAMGLASLEYKSSNGTDFSIALIPEAEFIAGKKVTADGHYFNPNIPTEEVFTTPLKNSAQGLVRATRPLSYGGELIEDFWIRFENGKAVEWGAEENEKLLGDIINMDEGSCYLGECALVPCDSPINKSGILFYNTLFDENAACHLALGRGYTNTVKNFASYGREQFAAMGINDSSVHVDFMVGTRDLFITGVTKEGARLPIFERGNWAF</sequence>
<evidence type="ECO:0000256" key="9">
    <source>
        <dbReference type="ARBA" id="ARBA00023049"/>
    </source>
</evidence>
<protein>
    <submittedName>
        <fullName evidence="10">Aminopeptidase</fullName>
    </submittedName>
</protein>
<dbReference type="AlphaFoldDB" id="A0A4Q2K4X6"/>
<keyword evidence="6" id="KW-0645">Protease</keyword>
<dbReference type="SUPFAM" id="SSF144052">
    <property type="entry name" value="Thermophilic metalloprotease-like"/>
    <property type="match status" value="1"/>
</dbReference>
<dbReference type="PANTHER" id="PTHR34448">
    <property type="entry name" value="AMINOPEPTIDASE"/>
    <property type="match status" value="1"/>
</dbReference>
<dbReference type="PANTHER" id="PTHR34448:SF3">
    <property type="entry name" value="AMINOPEPTIDASE AMPS"/>
    <property type="match status" value="1"/>
</dbReference>
<keyword evidence="9" id="KW-0482">Metalloprotease</keyword>
<dbReference type="EMBL" id="SDOZ01000004">
    <property type="protein sequence ID" value="RXZ58028.1"/>
    <property type="molecule type" value="Genomic_DNA"/>
</dbReference>
<dbReference type="Gene3D" id="3.40.1830.10">
    <property type="entry name" value="Thermophilic metalloprotease (M29)"/>
    <property type="match status" value="1"/>
</dbReference>
<comment type="cofactor">
    <cofactor evidence="2">
        <name>Mg(2+)</name>
        <dbReference type="ChEBI" id="CHEBI:18420"/>
    </cofactor>
</comment>
<dbReference type="Proteomes" id="UP000291269">
    <property type="component" value="Unassembled WGS sequence"/>
</dbReference>
<evidence type="ECO:0000256" key="1">
    <source>
        <dbReference type="ARBA" id="ARBA00001941"/>
    </source>
</evidence>
<dbReference type="RefSeq" id="WP_129226934.1">
    <property type="nucleotide sequence ID" value="NZ_SDOZ01000004.1"/>
</dbReference>
<dbReference type="InterPro" id="IPR052170">
    <property type="entry name" value="M29_Exopeptidase"/>
</dbReference>
<keyword evidence="7" id="KW-0479">Metal-binding</keyword>